<dbReference type="CDD" id="cd00136">
    <property type="entry name" value="PDZ_canonical"/>
    <property type="match status" value="1"/>
</dbReference>
<name>F2U8N1_SALR5</name>
<feature type="compositionally biased region" description="Polar residues" evidence="1">
    <location>
        <begin position="163"/>
        <end position="177"/>
    </location>
</feature>
<dbReference type="SUPFAM" id="SSF50156">
    <property type="entry name" value="PDZ domain-like"/>
    <property type="match status" value="1"/>
</dbReference>
<dbReference type="InterPro" id="IPR036034">
    <property type="entry name" value="PDZ_sf"/>
</dbReference>
<feature type="domain" description="PDZ" evidence="2">
    <location>
        <begin position="13"/>
        <end position="96"/>
    </location>
</feature>
<dbReference type="Proteomes" id="UP000007799">
    <property type="component" value="Unassembled WGS sequence"/>
</dbReference>
<protein>
    <recommendedName>
        <fullName evidence="2">PDZ domain-containing protein</fullName>
    </recommendedName>
</protein>
<dbReference type="InterPro" id="IPR001478">
    <property type="entry name" value="PDZ"/>
</dbReference>
<dbReference type="InParanoid" id="F2U8N1"/>
<gene>
    <name evidence="3" type="ORF">PTSG_04468</name>
</gene>
<feature type="region of interest" description="Disordered" evidence="1">
    <location>
        <begin position="127"/>
        <end position="178"/>
    </location>
</feature>
<dbReference type="SMART" id="SM00228">
    <property type="entry name" value="PDZ"/>
    <property type="match status" value="1"/>
</dbReference>
<evidence type="ECO:0000313" key="3">
    <source>
        <dbReference type="EMBL" id="EGD72739.1"/>
    </source>
</evidence>
<evidence type="ECO:0000313" key="4">
    <source>
        <dbReference type="Proteomes" id="UP000007799"/>
    </source>
</evidence>
<dbReference type="KEGG" id="sre:PTSG_04468"/>
<dbReference type="PROSITE" id="PS50106">
    <property type="entry name" value="PDZ"/>
    <property type="match status" value="1"/>
</dbReference>
<dbReference type="GeneID" id="16075144"/>
<evidence type="ECO:0000259" key="2">
    <source>
        <dbReference type="PROSITE" id="PS50106"/>
    </source>
</evidence>
<organism evidence="4">
    <name type="scientific">Salpingoeca rosetta (strain ATCC 50818 / BSB-021)</name>
    <dbReference type="NCBI Taxonomy" id="946362"/>
    <lineage>
        <taxon>Eukaryota</taxon>
        <taxon>Choanoflagellata</taxon>
        <taxon>Craspedida</taxon>
        <taxon>Salpingoecidae</taxon>
        <taxon>Salpingoeca</taxon>
    </lineage>
</organism>
<dbReference type="EMBL" id="GL832964">
    <property type="protein sequence ID" value="EGD72739.1"/>
    <property type="molecule type" value="Genomic_DNA"/>
</dbReference>
<feature type="compositionally biased region" description="Low complexity" evidence="1">
    <location>
        <begin position="145"/>
        <end position="162"/>
    </location>
</feature>
<dbReference type="RefSeq" id="XP_004994562.1">
    <property type="nucleotide sequence ID" value="XM_004994505.1"/>
</dbReference>
<dbReference type="Gene3D" id="2.30.42.10">
    <property type="match status" value="1"/>
</dbReference>
<sequence>MSLGDMAKTREVLVDLGDDSGGEDGKDNHRTLGVGLVGATNLDIGDQPGVYVSRVDDDCTAALHVGDQILSVATTDWRIDTTASTLPEVLDHLKDAMQAASVIKLVVRQNQEGFAAFRKVVEHNHGTTTNTAEEDGHASPANQHAKGPASSSLSASRAPGSAQQSATTRHQTVTTDASNEDRHVWLGIDALVHHKPEEAEAHFAAALQVTLDDALEQRIAALAATSDPAFAQKAWQKDLEELKRHKGYIHYLHGVAFTHAQRPRWDAQHSMLEATRVLLPWYYHPSLLINLSDADFHHTVSRVLINKGLYRSAIIAISEARRIRGEDDYLADELSFARHLLAQQQQYWHQQQQQQRSDGDSDDDEEDESDEDDGGDEEGSADVGEGEGGGGMVDGDGSSSVEAVPDQEANHNTSHGDNGVDDVDEDDDDDEVDDDVDDDDDDDEQ</sequence>
<proteinExistence type="predicted"/>
<feature type="region of interest" description="Disordered" evidence="1">
    <location>
        <begin position="345"/>
        <end position="445"/>
    </location>
</feature>
<feature type="compositionally biased region" description="Low complexity" evidence="1">
    <location>
        <begin position="345"/>
        <end position="355"/>
    </location>
</feature>
<accession>F2U8N1</accession>
<dbReference type="AlphaFoldDB" id="F2U8N1"/>
<feature type="compositionally biased region" description="Acidic residues" evidence="1">
    <location>
        <begin position="360"/>
        <end position="380"/>
    </location>
</feature>
<evidence type="ECO:0000256" key="1">
    <source>
        <dbReference type="SAM" id="MobiDB-lite"/>
    </source>
</evidence>
<feature type="compositionally biased region" description="Acidic residues" evidence="1">
    <location>
        <begin position="419"/>
        <end position="445"/>
    </location>
</feature>
<keyword evidence="4" id="KW-1185">Reference proteome</keyword>
<reference evidence="3" key="1">
    <citation type="submission" date="2009-08" db="EMBL/GenBank/DDBJ databases">
        <title>Annotation of Salpingoeca rosetta.</title>
        <authorList>
            <consortium name="The Broad Institute Genome Sequencing Platform"/>
            <person name="Russ C."/>
            <person name="Cuomo C."/>
            <person name="Burger G."/>
            <person name="Gray M.W."/>
            <person name="Holland P.W.H."/>
            <person name="King N."/>
            <person name="Lang F.B.F."/>
            <person name="Roger A.J."/>
            <person name="Ruiz-Trillo I."/>
            <person name="Young S.K."/>
            <person name="Zeng Q."/>
            <person name="Gargeya S."/>
            <person name="Alvarado L."/>
            <person name="Berlin A."/>
            <person name="Chapman S.B."/>
            <person name="Chen Z."/>
            <person name="Freedman E."/>
            <person name="Gellesch M."/>
            <person name="Goldberg J."/>
            <person name="Griggs A."/>
            <person name="Gujja S."/>
            <person name="Heilman E."/>
            <person name="Heiman D."/>
            <person name="Howarth C."/>
            <person name="Mehta T."/>
            <person name="Neiman D."/>
            <person name="Pearson M."/>
            <person name="Roberts A."/>
            <person name="Saif S."/>
            <person name="Shea T."/>
            <person name="Shenoy N."/>
            <person name="Sisk P."/>
            <person name="Stolte C."/>
            <person name="Sykes S."/>
            <person name="White J."/>
            <person name="Yandava C."/>
            <person name="Haas B."/>
            <person name="Nusbaum C."/>
            <person name="Birren B."/>
        </authorList>
    </citation>
    <scope>NUCLEOTIDE SEQUENCE [LARGE SCALE GENOMIC DNA]</scope>
    <source>
        <strain evidence="3">ATCC 50818</strain>
    </source>
</reference>